<evidence type="ECO:0000256" key="2">
    <source>
        <dbReference type="ARBA" id="ARBA00022801"/>
    </source>
</evidence>
<dbReference type="SUPFAM" id="SSF55811">
    <property type="entry name" value="Nudix"/>
    <property type="match status" value="1"/>
</dbReference>
<dbReference type="OrthoDB" id="9008185at2"/>
<keyword evidence="3" id="KW-0460">Magnesium</keyword>
<dbReference type="AlphaFoldDB" id="A0A3B0CIC2"/>
<name>A0A3B0CIC2_9BACL</name>
<dbReference type="PRINTS" id="PR00502">
    <property type="entry name" value="NUDIXFAMILY"/>
</dbReference>
<dbReference type="InterPro" id="IPR015797">
    <property type="entry name" value="NUDIX_hydrolase-like_dom_sf"/>
</dbReference>
<evidence type="ECO:0000259" key="4">
    <source>
        <dbReference type="PROSITE" id="PS51462"/>
    </source>
</evidence>
<protein>
    <submittedName>
        <fullName evidence="5">8-oxo-dGTP diphosphatase</fullName>
    </submittedName>
</protein>
<accession>A0A3B0CIC2</accession>
<proteinExistence type="predicted"/>
<dbReference type="PANTHER" id="PTHR43046">
    <property type="entry name" value="GDP-MANNOSE MANNOSYL HYDROLASE"/>
    <property type="match status" value="1"/>
</dbReference>
<evidence type="ECO:0000313" key="6">
    <source>
        <dbReference type="Proteomes" id="UP000282311"/>
    </source>
</evidence>
<dbReference type="PANTHER" id="PTHR43046:SF12">
    <property type="entry name" value="GDP-MANNOSE MANNOSYL HYDROLASE"/>
    <property type="match status" value="1"/>
</dbReference>
<evidence type="ECO:0000256" key="1">
    <source>
        <dbReference type="ARBA" id="ARBA00001946"/>
    </source>
</evidence>
<dbReference type="InterPro" id="IPR020476">
    <property type="entry name" value="Nudix_hydrolase"/>
</dbReference>
<evidence type="ECO:0000313" key="5">
    <source>
        <dbReference type="EMBL" id="RKN84069.1"/>
    </source>
</evidence>
<comment type="cofactor">
    <cofactor evidence="1">
        <name>Mg(2+)</name>
        <dbReference type="ChEBI" id="CHEBI:18420"/>
    </cofactor>
</comment>
<dbReference type="Gene3D" id="3.90.79.10">
    <property type="entry name" value="Nucleoside Triphosphate Pyrophosphohydrolase"/>
    <property type="match status" value="1"/>
</dbReference>
<keyword evidence="6" id="KW-1185">Reference proteome</keyword>
<dbReference type="Proteomes" id="UP000282311">
    <property type="component" value="Unassembled WGS sequence"/>
</dbReference>
<comment type="caution">
    <text evidence="5">The sequence shown here is derived from an EMBL/GenBank/DDBJ whole genome shotgun (WGS) entry which is preliminary data.</text>
</comment>
<dbReference type="EMBL" id="RBAH01000010">
    <property type="protein sequence ID" value="RKN84069.1"/>
    <property type="molecule type" value="Genomic_DNA"/>
</dbReference>
<reference evidence="5 6" key="1">
    <citation type="journal article" date="2007" name="Int. J. Syst. Evol. Microbiol.">
        <title>Paenibacillus ginsengarvi sp. nov., isolated from soil from ginseng cultivation.</title>
        <authorList>
            <person name="Yoon M.H."/>
            <person name="Ten L.N."/>
            <person name="Im W.T."/>
        </authorList>
    </citation>
    <scope>NUCLEOTIDE SEQUENCE [LARGE SCALE GENOMIC DNA]</scope>
    <source>
        <strain evidence="5 6">KCTC 13059</strain>
    </source>
</reference>
<dbReference type="GO" id="GO:0016787">
    <property type="term" value="F:hydrolase activity"/>
    <property type="evidence" value="ECO:0007669"/>
    <property type="project" value="UniProtKB-KW"/>
</dbReference>
<sequence>MSKVEMTNMCMIHDRSTGKVLMQDRIKSWKGLSFPGGHVEDGESIIDSTIREIKEETGLTIADLELCGIVNWYNDVTGDKYLVFSYRTETFSGQLLEQTEEGRLLWVDKSELPSLPLAEGLKGRLPMFLDKAYSEGFGVWNEHRKSEMKWQ</sequence>
<dbReference type="PROSITE" id="PS51462">
    <property type="entry name" value="NUDIX"/>
    <property type="match status" value="1"/>
</dbReference>
<evidence type="ECO:0000256" key="3">
    <source>
        <dbReference type="ARBA" id="ARBA00022842"/>
    </source>
</evidence>
<organism evidence="5 6">
    <name type="scientific">Paenibacillus ginsengarvi</name>
    <dbReference type="NCBI Taxonomy" id="400777"/>
    <lineage>
        <taxon>Bacteria</taxon>
        <taxon>Bacillati</taxon>
        <taxon>Bacillota</taxon>
        <taxon>Bacilli</taxon>
        <taxon>Bacillales</taxon>
        <taxon>Paenibacillaceae</taxon>
        <taxon>Paenibacillus</taxon>
    </lineage>
</organism>
<gene>
    <name evidence="5" type="ORF">D7M11_15210</name>
</gene>
<feature type="domain" description="Nudix hydrolase" evidence="4">
    <location>
        <begin position="3"/>
        <end position="130"/>
    </location>
</feature>
<dbReference type="InterPro" id="IPR000086">
    <property type="entry name" value="NUDIX_hydrolase_dom"/>
</dbReference>
<dbReference type="Pfam" id="PF00293">
    <property type="entry name" value="NUDIX"/>
    <property type="match status" value="1"/>
</dbReference>
<keyword evidence="2" id="KW-0378">Hydrolase</keyword>
<dbReference type="CDD" id="cd18875">
    <property type="entry name" value="NUDIX_Hydrolase"/>
    <property type="match status" value="1"/>
</dbReference>